<dbReference type="SUPFAM" id="SSF57625">
    <property type="entry name" value="Invertebrate chitin-binding proteins"/>
    <property type="match status" value="1"/>
</dbReference>
<dbReference type="EMBL" id="PQFF01000083">
    <property type="protein sequence ID" value="RHZ83750.1"/>
    <property type="molecule type" value="Genomic_DNA"/>
</dbReference>
<keyword evidence="5" id="KW-0325">Glycoprotein</keyword>
<name>A0A397JGJ3_9GLOM</name>
<proteinExistence type="predicted"/>
<organism evidence="7 8">
    <name type="scientific">Diversispora epigaea</name>
    <dbReference type="NCBI Taxonomy" id="1348612"/>
    <lineage>
        <taxon>Eukaryota</taxon>
        <taxon>Fungi</taxon>
        <taxon>Fungi incertae sedis</taxon>
        <taxon>Mucoromycota</taxon>
        <taxon>Glomeromycotina</taxon>
        <taxon>Glomeromycetes</taxon>
        <taxon>Diversisporales</taxon>
        <taxon>Diversisporaceae</taxon>
        <taxon>Diversispora</taxon>
    </lineage>
</organism>
<dbReference type="PANTHER" id="PTHR23301:SF0">
    <property type="entry name" value="CHITIN-BINDING TYPE-2 DOMAIN-CONTAINING PROTEIN-RELATED"/>
    <property type="match status" value="1"/>
</dbReference>
<evidence type="ECO:0000256" key="5">
    <source>
        <dbReference type="ARBA" id="ARBA00023180"/>
    </source>
</evidence>
<evidence type="ECO:0000313" key="8">
    <source>
        <dbReference type="Proteomes" id="UP000266861"/>
    </source>
</evidence>
<dbReference type="Proteomes" id="UP000266861">
    <property type="component" value="Unassembled WGS sequence"/>
</dbReference>
<dbReference type="Gene3D" id="2.170.140.10">
    <property type="entry name" value="Chitin binding domain"/>
    <property type="match status" value="1"/>
</dbReference>
<evidence type="ECO:0000256" key="1">
    <source>
        <dbReference type="ARBA" id="ARBA00022669"/>
    </source>
</evidence>
<dbReference type="InterPro" id="IPR051940">
    <property type="entry name" value="Chitin_bind-dev_reg"/>
</dbReference>
<dbReference type="PANTHER" id="PTHR23301">
    <property type="entry name" value="CHITIN BINDING PERITROPHIN-A"/>
    <property type="match status" value="1"/>
</dbReference>
<keyword evidence="8" id="KW-1185">Reference proteome</keyword>
<dbReference type="Pfam" id="PF01607">
    <property type="entry name" value="CBM_14"/>
    <property type="match status" value="1"/>
</dbReference>
<comment type="caution">
    <text evidence="7">The sequence shown here is derived from an EMBL/GenBank/DDBJ whole genome shotgun (WGS) entry which is preliminary data.</text>
</comment>
<keyword evidence="1" id="KW-0147">Chitin-binding</keyword>
<dbReference type="InterPro" id="IPR002557">
    <property type="entry name" value="Chitin-bd_dom"/>
</dbReference>
<sequence>MGEKDYKKPPFFIYKHSIDLKKLQKIFIRQLIITFFNMNKRSITLLSITKCLYLLCIIGFVTSQEITCPSKEEQLIPNPNNFSEFFQCENGKPLLKECPTPLHFSVALNRCEWPDIAGCAETPDKR</sequence>
<dbReference type="SMART" id="SM00494">
    <property type="entry name" value="ChtBD2"/>
    <property type="match status" value="1"/>
</dbReference>
<dbReference type="STRING" id="1348612.A0A397JGJ3"/>
<evidence type="ECO:0000256" key="3">
    <source>
        <dbReference type="ARBA" id="ARBA00022737"/>
    </source>
</evidence>
<feature type="domain" description="Chitin-binding type-2" evidence="6">
    <location>
        <begin position="65"/>
        <end position="121"/>
    </location>
</feature>
<gene>
    <name evidence="7" type="ORF">Glove_87g71</name>
</gene>
<reference evidence="7 8" key="1">
    <citation type="submission" date="2018-08" db="EMBL/GenBank/DDBJ databases">
        <title>Genome and evolution of the arbuscular mycorrhizal fungus Diversispora epigaea (formerly Glomus versiforme) and its bacterial endosymbionts.</title>
        <authorList>
            <person name="Sun X."/>
            <person name="Fei Z."/>
            <person name="Harrison M."/>
        </authorList>
    </citation>
    <scope>NUCLEOTIDE SEQUENCE [LARGE SCALE GENOMIC DNA]</scope>
    <source>
        <strain evidence="7 8">IT104</strain>
    </source>
</reference>
<dbReference type="InterPro" id="IPR036508">
    <property type="entry name" value="Chitin-bd_dom_sf"/>
</dbReference>
<dbReference type="GO" id="GO:0005576">
    <property type="term" value="C:extracellular region"/>
    <property type="evidence" value="ECO:0007669"/>
    <property type="project" value="InterPro"/>
</dbReference>
<keyword evidence="4" id="KW-1015">Disulfide bond</keyword>
<evidence type="ECO:0000256" key="4">
    <source>
        <dbReference type="ARBA" id="ARBA00023157"/>
    </source>
</evidence>
<evidence type="ECO:0000313" key="7">
    <source>
        <dbReference type="EMBL" id="RHZ83750.1"/>
    </source>
</evidence>
<protein>
    <recommendedName>
        <fullName evidence="6">Chitin-binding type-2 domain-containing protein</fullName>
    </recommendedName>
</protein>
<evidence type="ECO:0000259" key="6">
    <source>
        <dbReference type="PROSITE" id="PS50940"/>
    </source>
</evidence>
<dbReference type="AlphaFoldDB" id="A0A397JGJ3"/>
<dbReference type="OrthoDB" id="6020543at2759"/>
<keyword evidence="3" id="KW-0677">Repeat</keyword>
<dbReference type="GO" id="GO:0008061">
    <property type="term" value="F:chitin binding"/>
    <property type="evidence" value="ECO:0007669"/>
    <property type="project" value="UniProtKB-KW"/>
</dbReference>
<keyword evidence="2" id="KW-0732">Signal</keyword>
<evidence type="ECO:0000256" key="2">
    <source>
        <dbReference type="ARBA" id="ARBA00022729"/>
    </source>
</evidence>
<accession>A0A397JGJ3</accession>
<dbReference type="PROSITE" id="PS50940">
    <property type="entry name" value="CHIT_BIND_II"/>
    <property type="match status" value="1"/>
</dbReference>